<keyword evidence="2" id="KW-1185">Reference proteome</keyword>
<comment type="caution">
    <text evidence="1">The sequence shown here is derived from an EMBL/GenBank/DDBJ whole genome shotgun (WGS) entry which is preliminary data.</text>
</comment>
<protein>
    <submittedName>
        <fullName evidence="1">Uncharacterized protein</fullName>
    </submittedName>
</protein>
<dbReference type="Proteomes" id="UP000518887">
    <property type="component" value="Unassembled WGS sequence"/>
</dbReference>
<dbReference type="RefSeq" id="WP_184659403.1">
    <property type="nucleotide sequence ID" value="NZ_CP031518.1"/>
</dbReference>
<proteinExistence type="predicted"/>
<accession>A0A7W8G9H8</accession>
<evidence type="ECO:0000313" key="2">
    <source>
        <dbReference type="Proteomes" id="UP000518887"/>
    </source>
</evidence>
<organism evidence="1 2">
    <name type="scientific">Treponema ruminis</name>
    <dbReference type="NCBI Taxonomy" id="744515"/>
    <lineage>
        <taxon>Bacteria</taxon>
        <taxon>Pseudomonadati</taxon>
        <taxon>Spirochaetota</taxon>
        <taxon>Spirochaetia</taxon>
        <taxon>Spirochaetales</taxon>
        <taxon>Treponemataceae</taxon>
        <taxon>Treponema</taxon>
    </lineage>
</organism>
<gene>
    <name evidence="1" type="ORF">HNP76_001659</name>
</gene>
<reference evidence="1 2" key="1">
    <citation type="submission" date="2020-08" db="EMBL/GenBank/DDBJ databases">
        <title>Genomic Encyclopedia of Type Strains, Phase IV (KMG-IV): sequencing the most valuable type-strain genomes for metagenomic binning, comparative biology and taxonomic classification.</title>
        <authorList>
            <person name="Goeker M."/>
        </authorList>
    </citation>
    <scope>NUCLEOTIDE SEQUENCE [LARGE SCALE GENOMIC DNA]</scope>
    <source>
        <strain evidence="1 2">DSM 103462</strain>
    </source>
</reference>
<dbReference type="AlphaFoldDB" id="A0A7W8G9H8"/>
<evidence type="ECO:0000313" key="1">
    <source>
        <dbReference type="EMBL" id="MBB5226286.1"/>
    </source>
</evidence>
<sequence length="73" mass="8705">MTMEPQRPYDFNTVKEFNAIENARNYLLETNLPVEIIAKYCSLPLDQVIELKEEVKKYSCQRISKPLIFPRRK</sequence>
<name>A0A7W8G9H8_9SPIR</name>
<dbReference type="EMBL" id="JACHFQ010000005">
    <property type="protein sequence ID" value="MBB5226286.1"/>
    <property type="molecule type" value="Genomic_DNA"/>
</dbReference>